<name>A0ABY7WHE6_9SPHI</name>
<feature type="signal peptide" evidence="1">
    <location>
        <begin position="1"/>
        <end position="26"/>
    </location>
</feature>
<dbReference type="SUPFAM" id="SSF51126">
    <property type="entry name" value="Pectin lyase-like"/>
    <property type="match status" value="1"/>
</dbReference>
<dbReference type="Gene3D" id="2.160.20.10">
    <property type="entry name" value="Single-stranded right-handed beta-helix, Pectin lyase-like"/>
    <property type="match status" value="2"/>
</dbReference>
<dbReference type="Gene3D" id="2.30.42.10">
    <property type="match status" value="1"/>
</dbReference>
<accession>A0ABY7WHE6</accession>
<sequence length="797" mass="89974">MNKSRKNNALWFVLLLLACMSQLLHAEAQVRSSKKIYVAQHGRDRDKGTAKKPFATAHKALATVAELKKGGYKGTVEVILQEGTYYLHEPLVIDAEESGTAANPYIIRAAEGEKVRLSGAVPLNQHWEKAPDGIWKTKLSKGLSFQRLYANGRQLIRARYPNFDPTILPFQGYAQDAIDPQRIAKWKNPEGAYVHALHIGRWGGFHYRSSGRLPNGELVLEGGEQNNRPSKMHPTYRFVENVYEELDADDEWYLDEETSTLFYKAPAGVDPNKERIEAPVLESILELVGTEAQPVHDITVKGIHFVHTAPTFMKTTEPLLRSDWTIYRQGAIKITGAERCEVVDNDLYDLGGNAIFVNNYNRQVRLSGNLIERIGAGAINFVGHPDAVRSARFRYEQFVPVHEMDTIAGPKSNNYPRDCEASDNLIRHIGLIEKQVAGVQMAMASSIRVLHNTIYDVPRAGINIGDGTWGGHEIAYNDVFDTVLETSDHGAFNSWGRDRFWYSKRTEMNEIVAAHPKWVLLDAVKTTTIHHNRFQCDHGWDIDLDDGSTNYRIYNNLCLSGGLKLREGFYRVVYNNIIVNNGFHPHVWFKDSHDVFRHNIVMRSHKDIQMRHWGDTVDYNYYTNADDLETDRKKGMETHAEVVQVVFKDPSTGDFTLRDNTLAGFESMDIGKMGVRAARLAKEAAQPKIPVITSKDARLTNETYTSNGAEFKTVQTLGEQSAAGLPSISGVLIVNLENSSLFVKSGLRVGDVIVEGHNQKVDNISDWKVLLKQLENTGDLTVIIYRNQQQEHIRLHR</sequence>
<protein>
    <submittedName>
        <fullName evidence="2">PDZ domain-containing protein</fullName>
    </submittedName>
</protein>
<keyword evidence="3" id="KW-1185">Reference proteome</keyword>
<gene>
    <name evidence="2" type="ORF">PQ465_01250</name>
</gene>
<evidence type="ECO:0000313" key="2">
    <source>
        <dbReference type="EMBL" id="WDF69016.1"/>
    </source>
</evidence>
<evidence type="ECO:0000256" key="1">
    <source>
        <dbReference type="SAM" id="SignalP"/>
    </source>
</evidence>
<dbReference type="PANTHER" id="PTHR36453">
    <property type="entry name" value="SECRETED PROTEIN-RELATED"/>
    <property type="match status" value="1"/>
</dbReference>
<evidence type="ECO:0000313" key="3">
    <source>
        <dbReference type="Proteomes" id="UP001221558"/>
    </source>
</evidence>
<dbReference type="RefSeq" id="WP_274267744.1">
    <property type="nucleotide sequence ID" value="NZ_CP117880.1"/>
</dbReference>
<dbReference type="InterPro" id="IPR012334">
    <property type="entry name" value="Pectin_lyas_fold"/>
</dbReference>
<dbReference type="PANTHER" id="PTHR36453:SF1">
    <property type="entry name" value="RIGHT HANDED BETA HELIX DOMAIN-CONTAINING PROTEIN"/>
    <property type="match status" value="1"/>
</dbReference>
<reference evidence="2 3" key="1">
    <citation type="submission" date="2023-02" db="EMBL/GenBank/DDBJ databases">
        <title>Genome sequence of Sphingobacterium sp. KACC 22765.</title>
        <authorList>
            <person name="Kim S."/>
            <person name="Heo J."/>
            <person name="Kwon S.-W."/>
        </authorList>
    </citation>
    <scope>NUCLEOTIDE SEQUENCE [LARGE SCALE GENOMIC DNA]</scope>
    <source>
        <strain evidence="2 3">KACC 22765</strain>
    </source>
</reference>
<organism evidence="2 3">
    <name type="scientific">Sphingobacterium oryzagri</name>
    <dbReference type="NCBI Taxonomy" id="3025669"/>
    <lineage>
        <taxon>Bacteria</taxon>
        <taxon>Pseudomonadati</taxon>
        <taxon>Bacteroidota</taxon>
        <taxon>Sphingobacteriia</taxon>
        <taxon>Sphingobacteriales</taxon>
        <taxon>Sphingobacteriaceae</taxon>
        <taxon>Sphingobacterium</taxon>
    </lineage>
</organism>
<dbReference type="SUPFAM" id="SSF50156">
    <property type="entry name" value="PDZ domain-like"/>
    <property type="match status" value="1"/>
</dbReference>
<dbReference type="InterPro" id="IPR006626">
    <property type="entry name" value="PbH1"/>
</dbReference>
<dbReference type="SMART" id="SM00710">
    <property type="entry name" value="PbH1"/>
    <property type="match status" value="4"/>
</dbReference>
<keyword evidence="1" id="KW-0732">Signal</keyword>
<feature type="chain" id="PRO_5046683604" evidence="1">
    <location>
        <begin position="27"/>
        <end position="797"/>
    </location>
</feature>
<dbReference type="InterPro" id="IPR036034">
    <property type="entry name" value="PDZ_sf"/>
</dbReference>
<dbReference type="EMBL" id="CP117880">
    <property type="protein sequence ID" value="WDF69016.1"/>
    <property type="molecule type" value="Genomic_DNA"/>
</dbReference>
<dbReference type="Proteomes" id="UP001221558">
    <property type="component" value="Chromosome"/>
</dbReference>
<dbReference type="InterPro" id="IPR011050">
    <property type="entry name" value="Pectin_lyase_fold/virulence"/>
</dbReference>
<proteinExistence type="predicted"/>
<dbReference type="PROSITE" id="PS51257">
    <property type="entry name" value="PROKAR_LIPOPROTEIN"/>
    <property type="match status" value="1"/>
</dbReference>